<feature type="domain" description="Alpha-D-phosphohexomutase alpha/beta/alpha" evidence="11">
    <location>
        <begin position="266"/>
        <end position="372"/>
    </location>
</feature>
<dbReference type="GO" id="GO:0008966">
    <property type="term" value="F:phosphoglucosamine mutase activity"/>
    <property type="evidence" value="ECO:0007669"/>
    <property type="project" value="TreeGrafter"/>
</dbReference>
<dbReference type="Proteomes" id="UP000254764">
    <property type="component" value="Unassembled WGS sequence"/>
</dbReference>
<evidence type="ECO:0000256" key="1">
    <source>
        <dbReference type="ARBA" id="ARBA00001946"/>
    </source>
</evidence>
<dbReference type="InterPro" id="IPR036900">
    <property type="entry name" value="A-D-PHexomutase_C_sf"/>
</dbReference>
<evidence type="ECO:0008006" key="14">
    <source>
        <dbReference type="Google" id="ProtNLM"/>
    </source>
</evidence>
<dbReference type="InterPro" id="IPR016066">
    <property type="entry name" value="A-D-PHexomutase_CS"/>
</dbReference>
<evidence type="ECO:0000256" key="2">
    <source>
        <dbReference type="ARBA" id="ARBA00010231"/>
    </source>
</evidence>
<evidence type="ECO:0000256" key="6">
    <source>
        <dbReference type="ARBA" id="ARBA00023235"/>
    </source>
</evidence>
<feature type="domain" description="Alpha-D-phosphohexomutase C-terminal" evidence="8">
    <location>
        <begin position="386"/>
        <end position="462"/>
    </location>
</feature>
<dbReference type="PANTHER" id="PTHR42946">
    <property type="entry name" value="PHOSPHOHEXOSE MUTASE"/>
    <property type="match status" value="1"/>
</dbReference>
<dbReference type="PROSITE" id="PS00710">
    <property type="entry name" value="PGM_PMM"/>
    <property type="match status" value="1"/>
</dbReference>
<dbReference type="PANTHER" id="PTHR42946:SF1">
    <property type="entry name" value="PHOSPHOGLUCOMUTASE (ALPHA-D-GLUCOSE-1,6-BISPHOSPHATE-DEPENDENT)"/>
    <property type="match status" value="1"/>
</dbReference>
<comment type="similarity">
    <text evidence="2 7">Belongs to the phosphohexose mutase family.</text>
</comment>
<evidence type="ECO:0000256" key="5">
    <source>
        <dbReference type="ARBA" id="ARBA00022842"/>
    </source>
</evidence>
<feature type="domain" description="Alpha-D-phosphohexomutase alpha/beta/alpha" evidence="10">
    <location>
        <begin position="173"/>
        <end position="255"/>
    </location>
</feature>
<keyword evidence="5 7" id="KW-0460">Magnesium</keyword>
<evidence type="ECO:0000259" key="10">
    <source>
        <dbReference type="Pfam" id="PF02879"/>
    </source>
</evidence>
<evidence type="ECO:0000259" key="8">
    <source>
        <dbReference type="Pfam" id="PF00408"/>
    </source>
</evidence>
<dbReference type="EMBL" id="UEYP01000001">
    <property type="protein sequence ID" value="SSC65885.1"/>
    <property type="molecule type" value="Genomic_DNA"/>
</dbReference>
<evidence type="ECO:0000259" key="11">
    <source>
        <dbReference type="Pfam" id="PF02880"/>
    </source>
</evidence>
<dbReference type="InterPro" id="IPR016055">
    <property type="entry name" value="A-D-PHexomutase_a/b/a-I/II/III"/>
</dbReference>
<dbReference type="SUPFAM" id="SSF53738">
    <property type="entry name" value="Phosphoglucomutase, first 3 domains"/>
    <property type="match status" value="3"/>
</dbReference>
<feature type="domain" description="Alpha-D-phosphohexomutase alpha/beta/alpha" evidence="9">
    <location>
        <begin position="4"/>
        <end position="133"/>
    </location>
</feature>
<proteinExistence type="inferred from homology"/>
<dbReference type="CDD" id="cd03088">
    <property type="entry name" value="ManB"/>
    <property type="match status" value="1"/>
</dbReference>
<dbReference type="GO" id="GO:0005975">
    <property type="term" value="P:carbohydrate metabolic process"/>
    <property type="evidence" value="ECO:0007669"/>
    <property type="project" value="InterPro"/>
</dbReference>
<dbReference type="GO" id="GO:0004615">
    <property type="term" value="F:phosphomannomutase activity"/>
    <property type="evidence" value="ECO:0007669"/>
    <property type="project" value="TreeGrafter"/>
</dbReference>
<keyword evidence="13" id="KW-1185">Reference proteome</keyword>
<dbReference type="GO" id="GO:0009252">
    <property type="term" value="P:peptidoglycan biosynthetic process"/>
    <property type="evidence" value="ECO:0007669"/>
    <property type="project" value="TreeGrafter"/>
</dbReference>
<dbReference type="STRING" id="1336235.GCA_000518785_03280"/>
<evidence type="ECO:0000256" key="7">
    <source>
        <dbReference type="RuleBase" id="RU004326"/>
    </source>
</evidence>
<dbReference type="OrthoDB" id="9803322at2"/>
<dbReference type="SUPFAM" id="SSF55957">
    <property type="entry name" value="Phosphoglucomutase, C-terminal domain"/>
    <property type="match status" value="1"/>
</dbReference>
<evidence type="ECO:0000256" key="3">
    <source>
        <dbReference type="ARBA" id="ARBA00022553"/>
    </source>
</evidence>
<dbReference type="Pfam" id="PF00408">
    <property type="entry name" value="PGM_PMM_IV"/>
    <property type="match status" value="1"/>
</dbReference>
<evidence type="ECO:0000259" key="9">
    <source>
        <dbReference type="Pfam" id="PF02878"/>
    </source>
</evidence>
<dbReference type="GO" id="GO:0000287">
    <property type="term" value="F:magnesium ion binding"/>
    <property type="evidence" value="ECO:0007669"/>
    <property type="project" value="InterPro"/>
</dbReference>
<organism evidence="12 13">
    <name type="scientific">Ciceribacter selenitireducens ATCC BAA-1503</name>
    <dbReference type="NCBI Taxonomy" id="1336235"/>
    <lineage>
        <taxon>Bacteria</taxon>
        <taxon>Pseudomonadati</taxon>
        <taxon>Pseudomonadota</taxon>
        <taxon>Alphaproteobacteria</taxon>
        <taxon>Hyphomicrobiales</taxon>
        <taxon>Rhizobiaceae</taxon>
        <taxon>Ciceribacter</taxon>
    </lineage>
</organism>
<dbReference type="AlphaFoldDB" id="A0A376ADL2"/>
<reference evidence="13" key="1">
    <citation type="submission" date="2018-07" db="EMBL/GenBank/DDBJ databases">
        <authorList>
            <person name="Peiro R."/>
            <person name="Begona"/>
            <person name="Cbmso G."/>
            <person name="Lopez M."/>
            <person name="Gonzalez S."/>
        </authorList>
    </citation>
    <scope>NUCLEOTIDE SEQUENCE [LARGE SCALE GENOMIC DNA]</scope>
</reference>
<sequence length="476" mass="49359">MAAKFGTSGLRGLSTELVGSVSALYATAFARFLLDEKLALAGSPVVVAQDFRPSSPEIVATVMAALKRAGLTPIDCGPIPTPTLALYGGKIGAAGIMVTGSHIPADRNGIKFYRAGEEITKADETAITALAEALSRDPVANLVEAGAGENHEQAATELFLARNMAVLPDGALEGLRIGIYQHSTVARDMMVKVFEHYGATVFPLGRSEQFIPVDTEAVSDETIRLMAEWTDEVSLDAIVSTDGDGDRPLVADEHGRPLRGDFLGLIATRFLGAKLVATPVTSNSGLEAAGGFDVVRTRVGSPFVIAAMEEALVAGKEGVIGFEANGGLMLGSDFSVGNGVLKALPTRDSFLPALAVLGTAAKAGQSLSALAAAYSLPIALSDRLENFAVERSAALMAHLRASADNLAGFVAPLGQVKSVSDIDGLRVTLADDSVVHFRPSGNAPEMRCYVEATDQAAAEALLAKGLATLAAWTPTA</sequence>
<dbReference type="GO" id="GO:0005829">
    <property type="term" value="C:cytosol"/>
    <property type="evidence" value="ECO:0007669"/>
    <property type="project" value="TreeGrafter"/>
</dbReference>
<evidence type="ECO:0000313" key="12">
    <source>
        <dbReference type="EMBL" id="SSC65885.1"/>
    </source>
</evidence>
<evidence type="ECO:0000256" key="4">
    <source>
        <dbReference type="ARBA" id="ARBA00022723"/>
    </source>
</evidence>
<dbReference type="GO" id="GO:0006048">
    <property type="term" value="P:UDP-N-acetylglucosamine biosynthetic process"/>
    <property type="evidence" value="ECO:0007669"/>
    <property type="project" value="TreeGrafter"/>
</dbReference>
<dbReference type="InterPro" id="IPR005844">
    <property type="entry name" value="A-D-PHexomutase_a/b/a-I"/>
</dbReference>
<gene>
    <name evidence="12" type="ORF">RHIZ70_1593</name>
</gene>
<dbReference type="Gene3D" id="3.40.120.10">
    <property type="entry name" value="Alpha-D-Glucose-1,6-Bisphosphate, subunit A, domain 3"/>
    <property type="match status" value="3"/>
</dbReference>
<dbReference type="Pfam" id="PF02878">
    <property type="entry name" value="PGM_PMM_I"/>
    <property type="match status" value="1"/>
</dbReference>
<dbReference type="InterPro" id="IPR005845">
    <property type="entry name" value="A-D-PHexomutase_a/b/a-II"/>
</dbReference>
<keyword evidence="4 7" id="KW-0479">Metal-binding</keyword>
<evidence type="ECO:0000313" key="13">
    <source>
        <dbReference type="Proteomes" id="UP000254764"/>
    </source>
</evidence>
<dbReference type="Pfam" id="PF02879">
    <property type="entry name" value="PGM_PMM_II"/>
    <property type="match status" value="1"/>
</dbReference>
<keyword evidence="3" id="KW-0597">Phosphoprotein</keyword>
<dbReference type="Pfam" id="PF02880">
    <property type="entry name" value="PGM_PMM_III"/>
    <property type="match status" value="1"/>
</dbReference>
<keyword evidence="6" id="KW-0413">Isomerase</keyword>
<accession>A0A376ADL2</accession>
<name>A0A376ADL2_9HYPH</name>
<dbReference type="Gene3D" id="3.30.310.50">
    <property type="entry name" value="Alpha-D-phosphohexomutase, C-terminal domain"/>
    <property type="match status" value="1"/>
</dbReference>
<dbReference type="InterPro" id="IPR050060">
    <property type="entry name" value="Phosphoglucosamine_mutase"/>
</dbReference>
<dbReference type="InterPro" id="IPR005843">
    <property type="entry name" value="A-D-PHexomutase_C"/>
</dbReference>
<dbReference type="InterPro" id="IPR005846">
    <property type="entry name" value="A-D-PHexomutase_a/b/a-III"/>
</dbReference>
<dbReference type="RefSeq" id="WP_115668905.1">
    <property type="nucleotide sequence ID" value="NZ_UEYP01000001.1"/>
</dbReference>
<comment type="cofactor">
    <cofactor evidence="1">
        <name>Mg(2+)</name>
        <dbReference type="ChEBI" id="CHEBI:18420"/>
    </cofactor>
</comment>
<protein>
    <recommendedName>
        <fullName evidence="14">Phosphomannomutase</fullName>
    </recommendedName>
</protein>